<organism evidence="1 2">
    <name type="scientific">Neolewinella antarctica</name>
    <dbReference type="NCBI Taxonomy" id="442734"/>
    <lineage>
        <taxon>Bacteria</taxon>
        <taxon>Pseudomonadati</taxon>
        <taxon>Bacteroidota</taxon>
        <taxon>Saprospiria</taxon>
        <taxon>Saprospirales</taxon>
        <taxon>Lewinellaceae</taxon>
        <taxon>Neolewinella</taxon>
    </lineage>
</organism>
<evidence type="ECO:0000313" key="1">
    <source>
        <dbReference type="EMBL" id="NJC26708.1"/>
    </source>
</evidence>
<accession>A0ABX0XBQ2</accession>
<keyword evidence="2" id="KW-1185">Reference proteome</keyword>
<reference evidence="1 2" key="1">
    <citation type="submission" date="2020-03" db="EMBL/GenBank/DDBJ databases">
        <title>Genomic Encyclopedia of Type Strains, Phase IV (KMG-IV): sequencing the most valuable type-strain genomes for metagenomic binning, comparative biology and taxonomic classification.</title>
        <authorList>
            <person name="Goeker M."/>
        </authorList>
    </citation>
    <scope>NUCLEOTIDE SEQUENCE [LARGE SCALE GENOMIC DNA]</scope>
    <source>
        <strain evidence="1 2">DSM 105096</strain>
    </source>
</reference>
<proteinExistence type="predicted"/>
<evidence type="ECO:0000313" key="2">
    <source>
        <dbReference type="Proteomes" id="UP000770785"/>
    </source>
</evidence>
<comment type="caution">
    <text evidence="1">The sequence shown here is derived from an EMBL/GenBank/DDBJ whole genome shotgun (WGS) entry which is preliminary data.</text>
</comment>
<dbReference type="Proteomes" id="UP000770785">
    <property type="component" value="Unassembled WGS sequence"/>
</dbReference>
<gene>
    <name evidence="1" type="ORF">GGR27_002218</name>
</gene>
<evidence type="ECO:0008006" key="3">
    <source>
        <dbReference type="Google" id="ProtNLM"/>
    </source>
</evidence>
<dbReference type="EMBL" id="JAATJH010000003">
    <property type="protein sequence ID" value="NJC26708.1"/>
    <property type="molecule type" value="Genomic_DNA"/>
</dbReference>
<dbReference type="RefSeq" id="WP_168037473.1">
    <property type="nucleotide sequence ID" value="NZ_JAATJH010000003.1"/>
</dbReference>
<protein>
    <recommendedName>
        <fullName evidence="3">HD domain-containing protein</fullName>
    </recommendedName>
</protein>
<name>A0ABX0XBQ2_9BACT</name>
<sequence length="192" mass="22462">MTRTEITAILKPETPLEASFLQDDGFCRGLLWGVPRYGHPEGTILAHIVEVNANVDALPVDAETRRKLRVVTFVHDTFKNIEHKGNPRDWTKHHAVYARQFLARYCDDEYLLNLVELHDDAYYAWRMAHLYHRFAECEARIEAIRERIGPYWQLFYLFFKCDTATGDKNPAPLIWFEETMKGIEVVEFETVG</sequence>